<name>A0A1W2AJK3_9SPHI</name>
<dbReference type="SUPFAM" id="SSF46785">
    <property type="entry name" value="Winged helix' DNA-binding domain"/>
    <property type="match status" value="1"/>
</dbReference>
<organism evidence="5 6">
    <name type="scientific">Pedobacter nyackensis</name>
    <dbReference type="NCBI Taxonomy" id="475255"/>
    <lineage>
        <taxon>Bacteria</taxon>
        <taxon>Pseudomonadati</taxon>
        <taxon>Bacteroidota</taxon>
        <taxon>Sphingobacteriia</taxon>
        <taxon>Sphingobacteriales</taxon>
        <taxon>Sphingobacteriaceae</taxon>
        <taxon>Pedobacter</taxon>
    </lineage>
</organism>
<accession>A0A1W2AJK3</accession>
<dbReference type="Proteomes" id="UP000192678">
    <property type="component" value="Unassembled WGS sequence"/>
</dbReference>
<dbReference type="InterPro" id="IPR036390">
    <property type="entry name" value="WH_DNA-bd_sf"/>
</dbReference>
<sequence>MILAEIFKNNRLSIEDLAKIIGVSRRTLIRDLDKLKEQRRLLRVGSDKAGNWEIL</sequence>
<dbReference type="Gene3D" id="1.10.10.10">
    <property type="entry name" value="Winged helix-like DNA-binding domain superfamily/Winged helix DNA-binding domain"/>
    <property type="match status" value="1"/>
</dbReference>
<protein>
    <submittedName>
        <fullName evidence="5">HTH domain-containing protein</fullName>
    </submittedName>
</protein>
<evidence type="ECO:0000256" key="2">
    <source>
        <dbReference type="ARBA" id="ARBA00023163"/>
    </source>
</evidence>
<dbReference type="EMBL" id="FWYB01000001">
    <property type="protein sequence ID" value="SMC60692.1"/>
    <property type="molecule type" value="Genomic_DNA"/>
</dbReference>
<dbReference type="GO" id="GO:0003700">
    <property type="term" value="F:DNA-binding transcription factor activity"/>
    <property type="evidence" value="ECO:0007669"/>
    <property type="project" value="InterPro"/>
</dbReference>
<dbReference type="InterPro" id="IPR036388">
    <property type="entry name" value="WH-like_DNA-bd_sf"/>
</dbReference>
<dbReference type="Pfam" id="PF08279">
    <property type="entry name" value="HTH_11"/>
    <property type="match status" value="1"/>
</dbReference>
<evidence type="ECO:0000313" key="5">
    <source>
        <dbReference type="EMBL" id="SMC60692.1"/>
    </source>
</evidence>
<evidence type="ECO:0000313" key="6">
    <source>
        <dbReference type="Proteomes" id="UP000192678"/>
    </source>
</evidence>
<dbReference type="InterPro" id="IPR001387">
    <property type="entry name" value="Cro/C1-type_HTH"/>
</dbReference>
<evidence type="ECO:0000256" key="1">
    <source>
        <dbReference type="ARBA" id="ARBA00023015"/>
    </source>
</evidence>
<keyword evidence="1" id="KW-0805">Transcription regulation</keyword>
<evidence type="ECO:0000259" key="3">
    <source>
        <dbReference type="PROSITE" id="PS50943"/>
    </source>
</evidence>
<keyword evidence="2" id="KW-0804">Transcription</keyword>
<feature type="domain" description="HTH cro/C1-type" evidence="3">
    <location>
        <begin position="3"/>
        <end position="30"/>
    </location>
</feature>
<dbReference type="PROSITE" id="PS51000">
    <property type="entry name" value="HTH_DEOR_2"/>
    <property type="match status" value="1"/>
</dbReference>
<dbReference type="AlphaFoldDB" id="A0A1W2AJK3"/>
<keyword evidence="6" id="KW-1185">Reference proteome</keyword>
<gene>
    <name evidence="5" type="ORF">SAMN04488101_101658</name>
</gene>
<dbReference type="InterPro" id="IPR013196">
    <property type="entry name" value="HTH_11"/>
</dbReference>
<reference evidence="5 6" key="1">
    <citation type="submission" date="2017-04" db="EMBL/GenBank/DDBJ databases">
        <authorList>
            <person name="Afonso C.L."/>
            <person name="Miller P.J."/>
            <person name="Scott M.A."/>
            <person name="Spackman E."/>
            <person name="Goraichik I."/>
            <person name="Dimitrov K.M."/>
            <person name="Suarez D.L."/>
            <person name="Swayne D.E."/>
        </authorList>
    </citation>
    <scope>NUCLEOTIDE SEQUENCE [LARGE SCALE GENOMIC DNA]</scope>
    <source>
        <strain evidence="5 6">DSM 19625</strain>
    </source>
</reference>
<dbReference type="InterPro" id="IPR001034">
    <property type="entry name" value="DeoR_HTH"/>
</dbReference>
<dbReference type="STRING" id="475255.SAMN04488101_101658"/>
<evidence type="ECO:0000259" key="4">
    <source>
        <dbReference type="PROSITE" id="PS51000"/>
    </source>
</evidence>
<dbReference type="PROSITE" id="PS50943">
    <property type="entry name" value="HTH_CROC1"/>
    <property type="match status" value="1"/>
</dbReference>
<feature type="domain" description="HTH deoR-type" evidence="4">
    <location>
        <begin position="1"/>
        <end position="50"/>
    </location>
</feature>
<proteinExistence type="predicted"/>